<keyword evidence="6 16" id="KW-0808">Transferase</keyword>
<dbReference type="GO" id="GO:0030246">
    <property type="term" value="F:carbohydrate binding"/>
    <property type="evidence" value="ECO:0007669"/>
    <property type="project" value="UniProtKB-KW"/>
</dbReference>
<evidence type="ECO:0000256" key="3">
    <source>
        <dbReference type="ARBA" id="ARBA00004922"/>
    </source>
</evidence>
<comment type="similarity">
    <text evidence="4 16">Belongs to the glycosyltransferase 2 family. GalNAc-T subfamily.</text>
</comment>
<dbReference type="AlphaFoldDB" id="A0A9W2ZC23"/>
<gene>
    <name evidence="19" type="primary">LOC106069663</name>
</gene>
<keyword evidence="14 16" id="KW-1015">Disulfide bond</keyword>
<evidence type="ECO:0000256" key="2">
    <source>
        <dbReference type="ARBA" id="ARBA00004323"/>
    </source>
</evidence>
<dbReference type="InterPro" id="IPR001173">
    <property type="entry name" value="Glyco_trans_2-like"/>
</dbReference>
<evidence type="ECO:0000256" key="1">
    <source>
        <dbReference type="ARBA" id="ARBA00001936"/>
    </source>
</evidence>
<evidence type="ECO:0000256" key="14">
    <source>
        <dbReference type="ARBA" id="ARBA00023157"/>
    </source>
</evidence>
<dbReference type="Gene3D" id="3.90.550.10">
    <property type="entry name" value="Spore Coat Polysaccharide Biosynthesis Protein SpsA, Chain A"/>
    <property type="match status" value="1"/>
</dbReference>
<keyword evidence="15 16" id="KW-0464">Manganese</keyword>
<keyword evidence="10" id="KW-0735">Signal-anchor</keyword>
<evidence type="ECO:0000256" key="5">
    <source>
        <dbReference type="ARBA" id="ARBA00022676"/>
    </source>
</evidence>
<evidence type="ECO:0000313" key="18">
    <source>
        <dbReference type="Proteomes" id="UP001165740"/>
    </source>
</evidence>
<dbReference type="InterPro" id="IPR035992">
    <property type="entry name" value="Ricin_B-like_lectins"/>
</dbReference>
<dbReference type="Pfam" id="PF00652">
    <property type="entry name" value="Ricin_B_lectin"/>
    <property type="match status" value="1"/>
</dbReference>
<comment type="pathway">
    <text evidence="3 16">Protein modification; protein glycosylation.</text>
</comment>
<dbReference type="PANTHER" id="PTHR11675">
    <property type="entry name" value="N-ACETYLGALACTOSAMINYLTRANSFERASE"/>
    <property type="match status" value="1"/>
</dbReference>
<evidence type="ECO:0000256" key="8">
    <source>
        <dbReference type="ARBA" id="ARBA00022723"/>
    </source>
</evidence>
<dbReference type="GO" id="GO:0006493">
    <property type="term" value="P:protein O-linked glycosylation"/>
    <property type="evidence" value="ECO:0007669"/>
    <property type="project" value="TreeGrafter"/>
</dbReference>
<accession>A0A9W2ZC23</accession>
<keyword evidence="8" id="KW-0479">Metal-binding</keyword>
<keyword evidence="7 16" id="KW-0812">Transmembrane</keyword>
<proteinExistence type="inferred from homology"/>
<dbReference type="InterPro" id="IPR029044">
    <property type="entry name" value="Nucleotide-diphossugar_trans"/>
</dbReference>
<keyword evidence="11 16" id="KW-1133">Transmembrane helix</keyword>
<evidence type="ECO:0000256" key="10">
    <source>
        <dbReference type="ARBA" id="ARBA00022968"/>
    </source>
</evidence>
<dbReference type="SUPFAM" id="SSF50370">
    <property type="entry name" value="Ricin B-like lectins"/>
    <property type="match status" value="1"/>
</dbReference>
<reference evidence="19" key="1">
    <citation type="submission" date="2025-08" db="UniProtKB">
        <authorList>
            <consortium name="RefSeq"/>
        </authorList>
    </citation>
    <scope>IDENTIFICATION</scope>
</reference>
<feature type="transmembrane region" description="Helical" evidence="16">
    <location>
        <begin position="28"/>
        <end position="48"/>
    </location>
</feature>
<feature type="domain" description="Ricin B lectin" evidence="17">
    <location>
        <begin position="503"/>
        <end position="618"/>
    </location>
</feature>
<evidence type="ECO:0000256" key="9">
    <source>
        <dbReference type="ARBA" id="ARBA00022734"/>
    </source>
</evidence>
<dbReference type="OrthoDB" id="416652at2759"/>
<comment type="cofactor">
    <cofactor evidence="1 16">
        <name>Mn(2+)</name>
        <dbReference type="ChEBI" id="CHEBI:29035"/>
    </cofactor>
</comment>
<evidence type="ECO:0000256" key="6">
    <source>
        <dbReference type="ARBA" id="ARBA00022679"/>
    </source>
</evidence>
<evidence type="ECO:0000256" key="11">
    <source>
        <dbReference type="ARBA" id="ARBA00022989"/>
    </source>
</evidence>
<evidence type="ECO:0000256" key="12">
    <source>
        <dbReference type="ARBA" id="ARBA00023034"/>
    </source>
</evidence>
<dbReference type="FunFam" id="3.90.550.10:FF:000021">
    <property type="entry name" value="Polypeptide N-acetylgalactosaminyltransferase"/>
    <property type="match status" value="1"/>
</dbReference>
<dbReference type="RefSeq" id="XP_055872516.1">
    <property type="nucleotide sequence ID" value="XM_056016541.1"/>
</dbReference>
<dbReference type="CDD" id="cd02510">
    <property type="entry name" value="pp-GalNAc-T"/>
    <property type="match status" value="1"/>
</dbReference>
<dbReference type="Gene3D" id="2.80.10.50">
    <property type="match status" value="1"/>
</dbReference>
<dbReference type="GO" id="GO:0000139">
    <property type="term" value="C:Golgi membrane"/>
    <property type="evidence" value="ECO:0007669"/>
    <property type="project" value="UniProtKB-SubCell"/>
</dbReference>
<dbReference type="InterPro" id="IPR000772">
    <property type="entry name" value="Ricin_B_lectin"/>
</dbReference>
<evidence type="ECO:0000256" key="16">
    <source>
        <dbReference type="RuleBase" id="RU361242"/>
    </source>
</evidence>
<keyword evidence="13 16" id="KW-0472">Membrane</keyword>
<evidence type="ECO:0000256" key="15">
    <source>
        <dbReference type="ARBA" id="ARBA00023211"/>
    </source>
</evidence>
<keyword evidence="12 16" id="KW-0333">Golgi apparatus</keyword>
<dbReference type="PROSITE" id="PS50231">
    <property type="entry name" value="RICIN_B_LECTIN"/>
    <property type="match status" value="1"/>
</dbReference>
<keyword evidence="18" id="KW-1185">Reference proteome</keyword>
<dbReference type="PANTHER" id="PTHR11675:SF131">
    <property type="entry name" value="POLYPEPTIDE N-ACETYLGALACTOSAMINYLTRANSFERASE 9-RELATED"/>
    <property type="match status" value="1"/>
</dbReference>
<dbReference type="SMART" id="SM00458">
    <property type="entry name" value="RICIN"/>
    <property type="match status" value="1"/>
</dbReference>
<evidence type="ECO:0000256" key="13">
    <source>
        <dbReference type="ARBA" id="ARBA00023136"/>
    </source>
</evidence>
<evidence type="ECO:0000313" key="19">
    <source>
        <dbReference type="RefSeq" id="XP_055872516.1"/>
    </source>
</evidence>
<evidence type="ECO:0000256" key="4">
    <source>
        <dbReference type="ARBA" id="ARBA00005680"/>
    </source>
</evidence>
<dbReference type="Pfam" id="PF00535">
    <property type="entry name" value="Glycos_transf_2"/>
    <property type="match status" value="1"/>
</dbReference>
<dbReference type="InterPro" id="IPR045885">
    <property type="entry name" value="GalNAc-T"/>
</dbReference>
<name>A0A9W2ZC23_BIOGL</name>
<dbReference type="EC" id="2.4.1.-" evidence="16"/>
<organism evidence="18 19">
    <name type="scientific">Biomphalaria glabrata</name>
    <name type="common">Bloodfluke planorb</name>
    <name type="synonym">Freshwater snail</name>
    <dbReference type="NCBI Taxonomy" id="6526"/>
    <lineage>
        <taxon>Eukaryota</taxon>
        <taxon>Metazoa</taxon>
        <taxon>Spiralia</taxon>
        <taxon>Lophotrochozoa</taxon>
        <taxon>Mollusca</taxon>
        <taxon>Gastropoda</taxon>
        <taxon>Heterobranchia</taxon>
        <taxon>Euthyneura</taxon>
        <taxon>Panpulmonata</taxon>
        <taxon>Hygrophila</taxon>
        <taxon>Lymnaeoidea</taxon>
        <taxon>Planorbidae</taxon>
        <taxon>Biomphalaria</taxon>
    </lineage>
</organism>
<evidence type="ECO:0000259" key="17">
    <source>
        <dbReference type="SMART" id="SM00458"/>
    </source>
</evidence>
<dbReference type="SUPFAM" id="SSF53448">
    <property type="entry name" value="Nucleotide-diphospho-sugar transferases"/>
    <property type="match status" value="1"/>
</dbReference>
<dbReference type="GeneID" id="106069663"/>
<dbReference type="GO" id="GO:0004653">
    <property type="term" value="F:polypeptide N-acetylgalactosaminyltransferase activity"/>
    <property type="evidence" value="ECO:0007669"/>
    <property type="project" value="TreeGrafter"/>
</dbReference>
<dbReference type="OMA" id="FNNEAWT"/>
<dbReference type="GO" id="GO:0046872">
    <property type="term" value="F:metal ion binding"/>
    <property type="evidence" value="ECO:0007669"/>
    <property type="project" value="UniProtKB-KW"/>
</dbReference>
<dbReference type="Proteomes" id="UP001165740">
    <property type="component" value="Chromosome 1"/>
</dbReference>
<comment type="subcellular location">
    <subcellularLocation>
        <location evidence="2 16">Golgi apparatus membrane</location>
        <topology evidence="2 16">Single-pass type II membrane protein</topology>
    </subcellularLocation>
</comment>
<sequence length="628" mass="72446">MLNLLHQKMKRVFYKVLPLTPVVKLRKCASILLTSVFITFLIVMSMNWNSEQYLSQYLKQRAREIVLSTSTLILAREVRNSSGNLVPTFKQQPNVMDESILKMPINYGVDLYDNVTFPYFNDAINSSGPGEGGVAVKIQNIPAQDKAQYDEGWQKNSFNEYISEKISIHRSLPQCMSDACKRFINSYNGSKDEIAVVFVFNNEAWTTLLRSVHSVLSRTPEKTLREIVLVDDGSKLDALKKPLEKYFSKFPKVKIVRSPTQQGLIKARLLGFVSSTAPIVVFLDSHTECFPDWSESLVIRITQNKRAVVFPRIPGINDVTFRLLCEPHTWAYGIFRYYNLNFDWGAVPEREKLRRKDESDTFRSPTMPGGLFAISRDFFNEIGTYDPEMEFWGGENLELSFKTWMCGGTLEQDPCSFIGHVYRKRMPIKGTVAQVFRNTIRLAEVWMDDYKNYFYEYKNYTLNMTIGDISERKKLRENLKCRSFEWFLRNIYTEHEFPHSVFFAGTIKALTKPEMCIDNGGKVIPIMYSCAISAESQFWYFTTDGQIFQQAGHICADNTSVVLEKPSCKNYGKWQYIAESKLIKHEPSGLCLASQQNSDRLKLATCDSSNAWQTWVGQKRRSDLRFPQ</sequence>
<keyword evidence="5 16" id="KW-0328">Glycosyltransferase</keyword>
<protein>
    <recommendedName>
        <fullName evidence="16">Polypeptide N-acetylgalactosaminyltransferase</fullName>
        <ecNumber evidence="16">2.4.1.-</ecNumber>
    </recommendedName>
    <alternativeName>
        <fullName evidence="16">Protein-UDP acetylgalactosaminyltransferase</fullName>
    </alternativeName>
</protein>
<evidence type="ECO:0000256" key="7">
    <source>
        <dbReference type="ARBA" id="ARBA00022692"/>
    </source>
</evidence>
<keyword evidence="9 16" id="KW-0430">Lectin</keyword>